<dbReference type="SMART" id="SM00173">
    <property type="entry name" value="RAS"/>
    <property type="match status" value="1"/>
</dbReference>
<proteinExistence type="inferred from homology"/>
<gene>
    <name evidence="4" type="ORF">ECRASSUSDP1_LOCUS20261</name>
</gene>
<dbReference type="SUPFAM" id="SSF52540">
    <property type="entry name" value="P-loop containing nucleoside triphosphate hydrolases"/>
    <property type="match status" value="1"/>
</dbReference>
<dbReference type="SMART" id="SM00174">
    <property type="entry name" value="RHO"/>
    <property type="match status" value="1"/>
</dbReference>
<dbReference type="PROSITE" id="PS51421">
    <property type="entry name" value="RAS"/>
    <property type="match status" value="1"/>
</dbReference>
<dbReference type="AlphaFoldDB" id="A0AAD2D3K4"/>
<evidence type="ECO:0000313" key="5">
    <source>
        <dbReference type="Proteomes" id="UP001295684"/>
    </source>
</evidence>
<dbReference type="NCBIfam" id="TIGR00231">
    <property type="entry name" value="small_GTP"/>
    <property type="match status" value="1"/>
</dbReference>
<reference evidence="4" key="1">
    <citation type="submission" date="2023-07" db="EMBL/GenBank/DDBJ databases">
        <authorList>
            <consortium name="AG Swart"/>
            <person name="Singh M."/>
            <person name="Singh A."/>
            <person name="Seah K."/>
            <person name="Emmerich C."/>
        </authorList>
    </citation>
    <scope>NUCLEOTIDE SEQUENCE</scope>
    <source>
        <strain evidence="4">DP1</strain>
    </source>
</reference>
<evidence type="ECO:0000256" key="2">
    <source>
        <dbReference type="ARBA" id="ARBA00022741"/>
    </source>
</evidence>
<dbReference type="PANTHER" id="PTHR24072">
    <property type="entry name" value="RHO FAMILY GTPASE"/>
    <property type="match status" value="1"/>
</dbReference>
<dbReference type="InterPro" id="IPR005225">
    <property type="entry name" value="Small_GTP-bd"/>
</dbReference>
<dbReference type="CDD" id="cd00157">
    <property type="entry name" value="Rho"/>
    <property type="match status" value="1"/>
</dbReference>
<dbReference type="InterPro" id="IPR003578">
    <property type="entry name" value="Small_GTPase_Rho"/>
</dbReference>
<keyword evidence="2" id="KW-0547">Nucleotide-binding</keyword>
<comment type="similarity">
    <text evidence="1">Belongs to the small GTPase superfamily. Rho family.</text>
</comment>
<dbReference type="PRINTS" id="PR00449">
    <property type="entry name" value="RASTRNSFRMNG"/>
</dbReference>
<organism evidence="4 5">
    <name type="scientific">Euplotes crassus</name>
    <dbReference type="NCBI Taxonomy" id="5936"/>
    <lineage>
        <taxon>Eukaryota</taxon>
        <taxon>Sar</taxon>
        <taxon>Alveolata</taxon>
        <taxon>Ciliophora</taxon>
        <taxon>Intramacronucleata</taxon>
        <taxon>Spirotrichea</taxon>
        <taxon>Hypotrichia</taxon>
        <taxon>Euplotida</taxon>
        <taxon>Euplotidae</taxon>
        <taxon>Moneuplotes</taxon>
    </lineage>
</organism>
<keyword evidence="3" id="KW-0342">GTP-binding</keyword>
<accession>A0AAD2D3K4</accession>
<sequence length="194" mass="21475">MSEEVKIKCVVVGDGAVGKTSMLMSYGHDSFPTEYVPTVFDNYSATVEVDGKAIALSLWDTAGQEDYDRLRPLSYPGTDVFLVCYSVVDPESFENVMKKWLPELKTNAQPVPIILVGTKLDLRGNEEYLTEKGITPVETSQAESISSNFNACVETSALTQKNLKEVFDTSILAVLNNKFKKPESKKKVKMCSLL</sequence>
<evidence type="ECO:0000256" key="3">
    <source>
        <dbReference type="ARBA" id="ARBA00023134"/>
    </source>
</evidence>
<dbReference type="EMBL" id="CAMPGE010020637">
    <property type="protein sequence ID" value="CAI2378861.1"/>
    <property type="molecule type" value="Genomic_DNA"/>
</dbReference>
<dbReference type="PROSITE" id="PS51419">
    <property type="entry name" value="RAB"/>
    <property type="match status" value="1"/>
</dbReference>
<dbReference type="Proteomes" id="UP001295684">
    <property type="component" value="Unassembled WGS sequence"/>
</dbReference>
<dbReference type="FunFam" id="3.40.50.300:FF:001179">
    <property type="entry name" value="Rho family GTPase"/>
    <property type="match status" value="1"/>
</dbReference>
<dbReference type="PROSITE" id="PS51420">
    <property type="entry name" value="RHO"/>
    <property type="match status" value="1"/>
</dbReference>
<dbReference type="InterPro" id="IPR001806">
    <property type="entry name" value="Small_GTPase"/>
</dbReference>
<dbReference type="GO" id="GO:0007264">
    <property type="term" value="P:small GTPase-mediated signal transduction"/>
    <property type="evidence" value="ECO:0007669"/>
    <property type="project" value="InterPro"/>
</dbReference>
<keyword evidence="5" id="KW-1185">Reference proteome</keyword>
<evidence type="ECO:0000256" key="1">
    <source>
        <dbReference type="ARBA" id="ARBA00010142"/>
    </source>
</evidence>
<dbReference type="InterPro" id="IPR027417">
    <property type="entry name" value="P-loop_NTPase"/>
</dbReference>
<protein>
    <submittedName>
        <fullName evidence="4">Uncharacterized protein</fullName>
    </submittedName>
</protein>
<dbReference type="Gene3D" id="3.40.50.300">
    <property type="entry name" value="P-loop containing nucleotide triphosphate hydrolases"/>
    <property type="match status" value="1"/>
</dbReference>
<dbReference type="Pfam" id="PF00071">
    <property type="entry name" value="Ras"/>
    <property type="match status" value="1"/>
</dbReference>
<dbReference type="SMART" id="SM00175">
    <property type="entry name" value="RAB"/>
    <property type="match status" value="1"/>
</dbReference>
<dbReference type="GO" id="GO:0003924">
    <property type="term" value="F:GTPase activity"/>
    <property type="evidence" value="ECO:0007669"/>
    <property type="project" value="InterPro"/>
</dbReference>
<name>A0AAD2D3K4_EUPCR</name>
<dbReference type="GO" id="GO:0005525">
    <property type="term" value="F:GTP binding"/>
    <property type="evidence" value="ECO:0007669"/>
    <property type="project" value="UniProtKB-KW"/>
</dbReference>
<evidence type="ECO:0000313" key="4">
    <source>
        <dbReference type="EMBL" id="CAI2378861.1"/>
    </source>
</evidence>
<comment type="caution">
    <text evidence="4">The sequence shown here is derived from an EMBL/GenBank/DDBJ whole genome shotgun (WGS) entry which is preliminary data.</text>
</comment>